<feature type="compositionally biased region" description="Basic and acidic residues" evidence="1">
    <location>
        <begin position="41"/>
        <end position="57"/>
    </location>
</feature>
<protein>
    <submittedName>
        <fullName evidence="3">FTSH protease 11</fullName>
    </submittedName>
</protein>
<gene>
    <name evidence="3" type="ORF">C2S53_011602</name>
</gene>
<dbReference type="SUPFAM" id="SSF140990">
    <property type="entry name" value="FtsH protease domain-like"/>
    <property type="match status" value="1"/>
</dbReference>
<keyword evidence="4" id="KW-1185">Reference proteome</keyword>
<comment type="caution">
    <text evidence="3">The sequence shown here is derived from an EMBL/GenBank/DDBJ whole genome shotgun (WGS) entry which is preliminary data.</text>
</comment>
<keyword evidence="3" id="KW-0378">Hydrolase</keyword>
<dbReference type="EMBL" id="SDAM02029497">
    <property type="protein sequence ID" value="KAH6757092.1"/>
    <property type="molecule type" value="Genomic_DNA"/>
</dbReference>
<dbReference type="GO" id="GO:0006508">
    <property type="term" value="P:proteolysis"/>
    <property type="evidence" value="ECO:0007669"/>
    <property type="project" value="UniProtKB-KW"/>
</dbReference>
<feature type="domain" description="Peptidase M41" evidence="2">
    <location>
        <begin position="2"/>
        <end position="55"/>
    </location>
</feature>
<dbReference type="InterPro" id="IPR000642">
    <property type="entry name" value="Peptidase_M41"/>
</dbReference>
<organism evidence="3 4">
    <name type="scientific">Perilla frutescens var. hirtella</name>
    <name type="common">Perilla citriodora</name>
    <name type="synonym">Perilla setoyensis</name>
    <dbReference type="NCBI Taxonomy" id="608512"/>
    <lineage>
        <taxon>Eukaryota</taxon>
        <taxon>Viridiplantae</taxon>
        <taxon>Streptophyta</taxon>
        <taxon>Embryophyta</taxon>
        <taxon>Tracheophyta</taxon>
        <taxon>Spermatophyta</taxon>
        <taxon>Magnoliopsida</taxon>
        <taxon>eudicotyledons</taxon>
        <taxon>Gunneridae</taxon>
        <taxon>Pentapetalae</taxon>
        <taxon>asterids</taxon>
        <taxon>lamiids</taxon>
        <taxon>Lamiales</taxon>
        <taxon>Lamiaceae</taxon>
        <taxon>Nepetoideae</taxon>
        <taxon>Elsholtzieae</taxon>
        <taxon>Perilla</taxon>
    </lineage>
</organism>
<reference evidence="3 4" key="1">
    <citation type="journal article" date="2021" name="Nat. Commun.">
        <title>Incipient diploidization of the medicinal plant Perilla within 10,000 years.</title>
        <authorList>
            <person name="Zhang Y."/>
            <person name="Shen Q."/>
            <person name="Leng L."/>
            <person name="Zhang D."/>
            <person name="Chen S."/>
            <person name="Shi Y."/>
            <person name="Ning Z."/>
            <person name="Chen S."/>
        </authorList>
    </citation>
    <scope>NUCLEOTIDE SEQUENCE [LARGE SCALE GENOMIC DNA]</scope>
    <source>
        <strain evidence="4">cv. PC099</strain>
    </source>
</reference>
<dbReference type="PANTHER" id="PTHR23076">
    <property type="entry name" value="METALLOPROTEASE M41 FTSH"/>
    <property type="match status" value="1"/>
</dbReference>
<evidence type="ECO:0000313" key="3">
    <source>
        <dbReference type="EMBL" id="KAH6757092.1"/>
    </source>
</evidence>
<dbReference type="InterPro" id="IPR037219">
    <property type="entry name" value="Peptidase_M41-like"/>
</dbReference>
<proteinExistence type="predicted"/>
<dbReference type="GO" id="GO:0009507">
    <property type="term" value="C:chloroplast"/>
    <property type="evidence" value="ECO:0007669"/>
    <property type="project" value="TreeGrafter"/>
</dbReference>
<dbReference type="AlphaFoldDB" id="A0AAD4IQV9"/>
<feature type="region of interest" description="Disordered" evidence="1">
    <location>
        <begin position="41"/>
        <end position="66"/>
    </location>
</feature>
<dbReference type="Gene3D" id="1.20.58.760">
    <property type="entry name" value="Peptidase M41"/>
    <property type="match status" value="1"/>
</dbReference>
<dbReference type="Pfam" id="PF01434">
    <property type="entry name" value="Peptidase_M41"/>
    <property type="match status" value="1"/>
</dbReference>
<evidence type="ECO:0000313" key="4">
    <source>
        <dbReference type="Proteomes" id="UP001190926"/>
    </source>
</evidence>
<evidence type="ECO:0000256" key="1">
    <source>
        <dbReference type="SAM" id="MobiDB-lite"/>
    </source>
</evidence>
<evidence type="ECO:0000259" key="2">
    <source>
        <dbReference type="Pfam" id="PF01434"/>
    </source>
</evidence>
<dbReference type="GO" id="GO:0045037">
    <property type="term" value="P:protein import into chloroplast stroma"/>
    <property type="evidence" value="ECO:0007669"/>
    <property type="project" value="TreeGrafter"/>
</dbReference>
<dbReference type="GO" id="GO:0005524">
    <property type="term" value="F:ATP binding"/>
    <property type="evidence" value="ECO:0007669"/>
    <property type="project" value="InterPro"/>
</dbReference>
<dbReference type="PANTHER" id="PTHR23076:SF97">
    <property type="entry name" value="ATP-DEPENDENT ZINC METALLOPROTEASE YME1L1"/>
    <property type="match status" value="1"/>
</dbReference>
<dbReference type="GO" id="GO:0004222">
    <property type="term" value="F:metalloendopeptidase activity"/>
    <property type="evidence" value="ECO:0007669"/>
    <property type="project" value="InterPro"/>
</dbReference>
<sequence>MENVTTGASSDLNTATELAQYMVSSCGMSDKIGPVHIKERPGSEMASRIDPEHEKALHGPANALLE</sequence>
<name>A0AAD4IQV9_PERFH</name>
<keyword evidence="3" id="KW-0645">Protease</keyword>
<dbReference type="GO" id="GO:0004176">
    <property type="term" value="F:ATP-dependent peptidase activity"/>
    <property type="evidence" value="ECO:0007669"/>
    <property type="project" value="InterPro"/>
</dbReference>
<dbReference type="Proteomes" id="UP001190926">
    <property type="component" value="Unassembled WGS sequence"/>
</dbReference>
<accession>A0AAD4IQV9</accession>